<evidence type="ECO:0000313" key="2">
    <source>
        <dbReference type="Proteomes" id="UP000604046"/>
    </source>
</evidence>
<dbReference type="Proteomes" id="UP000604046">
    <property type="component" value="Unassembled WGS sequence"/>
</dbReference>
<organism evidence="1 2">
    <name type="scientific">Symbiodinium natans</name>
    <dbReference type="NCBI Taxonomy" id="878477"/>
    <lineage>
        <taxon>Eukaryota</taxon>
        <taxon>Sar</taxon>
        <taxon>Alveolata</taxon>
        <taxon>Dinophyceae</taxon>
        <taxon>Suessiales</taxon>
        <taxon>Symbiodiniaceae</taxon>
        <taxon>Symbiodinium</taxon>
    </lineage>
</organism>
<protein>
    <submittedName>
        <fullName evidence="1">Uncharacterized protein</fullName>
    </submittedName>
</protein>
<dbReference type="OrthoDB" id="407068at2759"/>
<evidence type="ECO:0000313" key="1">
    <source>
        <dbReference type="EMBL" id="CAE7224070.1"/>
    </source>
</evidence>
<proteinExistence type="predicted"/>
<sequence length="335" mass="37845">MHLVWSLSQLQHGTTFSFDCWGRPLVDAPAPYTLAGGYRFVLSGLKGDQQFLKKTLCIDQSWVSDNICWYCEVSVRLEPLDRRYSTQIMDVGRHTVTRNLMRSDADFVQMARKSAWILVPGISLSRVWPDILHVIDLTLAPEAAASALLELTESQLPWSGTSQQSRLSAAYADYIAMCKNVGVRARAPPFQLDAIKANSQRFPTFAQKHLSGAESVVLVRWLADVCAREAVRCQTQHANLRAAVFLALASYRAVLSDADFYLTELELRSLEYWNDMYQDSLNCVDLSIICFSTACRLSIMLRTCGLDLLLQVWLQRPFATKRCSGRCDLSVISWR</sequence>
<accession>A0A812KHG7</accession>
<gene>
    <name evidence="1" type="ORF">SNAT2548_LOCUS8507</name>
</gene>
<dbReference type="EMBL" id="CAJNDS010000635">
    <property type="protein sequence ID" value="CAE7224070.1"/>
    <property type="molecule type" value="Genomic_DNA"/>
</dbReference>
<comment type="caution">
    <text evidence="1">The sequence shown here is derived from an EMBL/GenBank/DDBJ whole genome shotgun (WGS) entry which is preliminary data.</text>
</comment>
<name>A0A812KHG7_9DINO</name>
<keyword evidence="2" id="KW-1185">Reference proteome</keyword>
<dbReference type="AlphaFoldDB" id="A0A812KHG7"/>
<reference evidence="1" key="1">
    <citation type="submission" date="2021-02" db="EMBL/GenBank/DDBJ databases">
        <authorList>
            <person name="Dougan E. K."/>
            <person name="Rhodes N."/>
            <person name="Thang M."/>
            <person name="Chan C."/>
        </authorList>
    </citation>
    <scope>NUCLEOTIDE SEQUENCE</scope>
</reference>